<keyword evidence="8" id="KW-0472">Membrane</keyword>
<evidence type="ECO:0000256" key="5">
    <source>
        <dbReference type="ARBA" id="ARBA00022777"/>
    </source>
</evidence>
<dbReference type="EC" id="2.7.13.3" evidence="2"/>
<feature type="transmembrane region" description="Helical" evidence="8">
    <location>
        <begin position="119"/>
        <end position="138"/>
    </location>
</feature>
<dbReference type="AlphaFoldDB" id="A0A9X4KQC2"/>
<name>A0A9X4KQC2_9BACL</name>
<evidence type="ECO:0000256" key="1">
    <source>
        <dbReference type="ARBA" id="ARBA00000085"/>
    </source>
</evidence>
<dbReference type="PANTHER" id="PTHR43065:SF42">
    <property type="entry name" value="TWO-COMPONENT SENSOR PPRA"/>
    <property type="match status" value="1"/>
</dbReference>
<evidence type="ECO:0000256" key="2">
    <source>
        <dbReference type="ARBA" id="ARBA00012438"/>
    </source>
</evidence>
<dbReference type="PROSITE" id="PS50109">
    <property type="entry name" value="HIS_KIN"/>
    <property type="match status" value="1"/>
</dbReference>
<dbReference type="GO" id="GO:0000160">
    <property type="term" value="P:phosphorelay signal transduction system"/>
    <property type="evidence" value="ECO:0007669"/>
    <property type="project" value="UniProtKB-KW"/>
</dbReference>
<dbReference type="Proteomes" id="UP001153404">
    <property type="component" value="Unassembled WGS sequence"/>
</dbReference>
<comment type="caution">
    <text evidence="10">The sequence shown here is derived from an EMBL/GenBank/DDBJ whole genome shotgun (WGS) entry which is preliminary data.</text>
</comment>
<evidence type="ECO:0000256" key="3">
    <source>
        <dbReference type="ARBA" id="ARBA00022679"/>
    </source>
</evidence>
<keyword evidence="11" id="KW-1185">Reference proteome</keyword>
<dbReference type="InterPro" id="IPR004358">
    <property type="entry name" value="Sig_transdc_His_kin-like_C"/>
</dbReference>
<feature type="transmembrane region" description="Helical" evidence="8">
    <location>
        <begin position="59"/>
        <end position="78"/>
    </location>
</feature>
<dbReference type="SUPFAM" id="SSF55874">
    <property type="entry name" value="ATPase domain of HSP90 chaperone/DNA topoisomerase II/histidine kinase"/>
    <property type="match status" value="1"/>
</dbReference>
<keyword evidence="8" id="KW-1133">Transmembrane helix</keyword>
<dbReference type="PANTHER" id="PTHR43065">
    <property type="entry name" value="SENSOR HISTIDINE KINASE"/>
    <property type="match status" value="1"/>
</dbReference>
<protein>
    <recommendedName>
        <fullName evidence="2">histidine kinase</fullName>
        <ecNumber evidence="2">2.7.13.3</ecNumber>
    </recommendedName>
</protein>
<keyword evidence="5" id="KW-0418">Kinase</keyword>
<dbReference type="GO" id="GO:0005524">
    <property type="term" value="F:ATP binding"/>
    <property type="evidence" value="ECO:0007669"/>
    <property type="project" value="UniProtKB-KW"/>
</dbReference>
<keyword evidence="8" id="KW-0812">Transmembrane</keyword>
<feature type="domain" description="Histidine kinase" evidence="9">
    <location>
        <begin position="228"/>
        <end position="438"/>
    </location>
</feature>
<dbReference type="Pfam" id="PF02518">
    <property type="entry name" value="HATPase_c"/>
    <property type="match status" value="1"/>
</dbReference>
<keyword evidence="3" id="KW-0808">Transferase</keyword>
<evidence type="ECO:0000313" key="10">
    <source>
        <dbReference type="EMBL" id="MDG0808291.1"/>
    </source>
</evidence>
<dbReference type="GO" id="GO:0004673">
    <property type="term" value="F:protein histidine kinase activity"/>
    <property type="evidence" value="ECO:0007669"/>
    <property type="project" value="UniProtKB-EC"/>
</dbReference>
<evidence type="ECO:0000259" key="9">
    <source>
        <dbReference type="PROSITE" id="PS50109"/>
    </source>
</evidence>
<dbReference type="Gene3D" id="3.30.565.10">
    <property type="entry name" value="Histidine kinase-like ATPase, C-terminal domain"/>
    <property type="match status" value="1"/>
</dbReference>
<keyword evidence="4" id="KW-0547">Nucleotide-binding</keyword>
<dbReference type="PRINTS" id="PR00344">
    <property type="entry name" value="BCTRLSENSOR"/>
</dbReference>
<evidence type="ECO:0000256" key="6">
    <source>
        <dbReference type="ARBA" id="ARBA00022840"/>
    </source>
</evidence>
<keyword evidence="7" id="KW-0902">Two-component regulatory system</keyword>
<dbReference type="InterPro" id="IPR036890">
    <property type="entry name" value="HATPase_C_sf"/>
</dbReference>
<evidence type="ECO:0000256" key="7">
    <source>
        <dbReference type="ARBA" id="ARBA00023012"/>
    </source>
</evidence>
<feature type="transmembrane region" description="Helical" evidence="8">
    <location>
        <begin position="150"/>
        <end position="173"/>
    </location>
</feature>
<evidence type="ECO:0000256" key="8">
    <source>
        <dbReference type="SAM" id="Phobius"/>
    </source>
</evidence>
<comment type="catalytic activity">
    <reaction evidence="1">
        <text>ATP + protein L-histidine = ADP + protein N-phospho-L-histidine.</text>
        <dbReference type="EC" id="2.7.13.3"/>
    </reaction>
</comment>
<keyword evidence="6 10" id="KW-0067">ATP-binding</keyword>
<proteinExistence type="predicted"/>
<evidence type="ECO:0000313" key="11">
    <source>
        <dbReference type="Proteomes" id="UP001153404"/>
    </source>
</evidence>
<dbReference type="InterPro" id="IPR005467">
    <property type="entry name" value="His_kinase_dom"/>
</dbReference>
<feature type="transmembrane region" description="Helical" evidence="8">
    <location>
        <begin position="90"/>
        <end position="107"/>
    </location>
</feature>
<gene>
    <name evidence="10" type="ORF">OMP40_01815</name>
</gene>
<dbReference type="EMBL" id="JAPDIA010000001">
    <property type="protein sequence ID" value="MDG0808291.1"/>
    <property type="molecule type" value="Genomic_DNA"/>
</dbReference>
<evidence type="ECO:0000256" key="4">
    <source>
        <dbReference type="ARBA" id="ARBA00022741"/>
    </source>
</evidence>
<reference evidence="10" key="1">
    <citation type="submission" date="2022-10" db="EMBL/GenBank/DDBJ databases">
        <title>Comparative genomic analysis of Cohnella hashimotonis sp. nov., isolated from the International Space Station.</title>
        <authorList>
            <person name="Simpson A."/>
            <person name="Venkateswaran K."/>
        </authorList>
    </citation>
    <scope>NUCLEOTIDE SEQUENCE</scope>
    <source>
        <strain evidence="10">DSM 28161</strain>
    </source>
</reference>
<dbReference type="SMART" id="SM00387">
    <property type="entry name" value="HATPase_c"/>
    <property type="match status" value="1"/>
</dbReference>
<sequence length="446" mass="48864">MLYYVLMLSAAAVVLLASDVRSESGRWAAFFLLSAATGGVARLWLQSPLPHVWFEVAQLLNQIVTPYGVLVFSLVYAGGTTAAWAKRRRLKAWLLLPPAAMLVYGLLRGSFEPDYPLMLVWAAPYYLAACALLVASYLRETDRRIRRGRLITVLITVPTLLGVVAFIHVAKAIWPDFDFFGYISAFFVYSFAIALLCVFVYGVLGVKVRVESDSLAGAMKAAGMGTSLLNHTIKNEVGKIAISVENLRLLAPGGNGAVREEQLAVIERAAAHLQEMAGRIHSRTRDFAWNPARCDPAALMKEALEPLRERFARQGVSVAEAYGETEALFADPVHLREAIGNVLANAADAMEAGGTLEAKIAKERRDIVLSVRDTGAGMPPELLERVWEPFYSTKQGKRNYGLGLSYVHQVLRKCGGRAEIDSEPGAGTVVRLRIPRSRRMKEGTGT</sequence>
<feature type="transmembrane region" description="Helical" evidence="8">
    <location>
        <begin position="179"/>
        <end position="204"/>
    </location>
</feature>
<dbReference type="RefSeq" id="WP_277528681.1">
    <property type="nucleotide sequence ID" value="NZ_JAPDIA010000001.1"/>
</dbReference>
<dbReference type="InterPro" id="IPR003594">
    <property type="entry name" value="HATPase_dom"/>
</dbReference>
<accession>A0A9X4KQC2</accession>
<organism evidence="10 11">
    <name type="scientific">Cohnella rhizosphaerae</name>
    <dbReference type="NCBI Taxonomy" id="1457232"/>
    <lineage>
        <taxon>Bacteria</taxon>
        <taxon>Bacillati</taxon>
        <taxon>Bacillota</taxon>
        <taxon>Bacilli</taxon>
        <taxon>Bacillales</taxon>
        <taxon>Paenibacillaceae</taxon>
        <taxon>Cohnella</taxon>
    </lineage>
</organism>